<evidence type="ECO:0000313" key="1">
    <source>
        <dbReference type="EMBL" id="OYD06289.1"/>
    </source>
</evidence>
<name>A0A235B2U9_9BACL</name>
<dbReference type="EMBL" id="NOWF01000014">
    <property type="protein sequence ID" value="OYD06289.1"/>
    <property type="molecule type" value="Genomic_DNA"/>
</dbReference>
<dbReference type="Proteomes" id="UP000215459">
    <property type="component" value="Unassembled WGS sequence"/>
</dbReference>
<comment type="caution">
    <text evidence="1">The sequence shown here is derived from an EMBL/GenBank/DDBJ whole genome shotgun (WGS) entry which is preliminary data.</text>
</comment>
<reference evidence="1 2" key="1">
    <citation type="submission" date="2017-07" db="EMBL/GenBank/DDBJ databases">
        <title>The genome sequence of Paludifilum halophilum highlights mechanisms for microbial adaptation to high salt environemnts.</title>
        <authorList>
            <person name="Belbahri L."/>
        </authorList>
    </citation>
    <scope>NUCLEOTIDE SEQUENCE [LARGE SCALE GENOMIC DNA]</scope>
    <source>
        <strain evidence="1 2">DSM 102817</strain>
    </source>
</reference>
<sequence>MLALDPAAKLHLSRTFERVQTDFESEDVKEARAIIEQAERLESAKLFKPLEADAVREVTKEYFAVDLNQPERLYSTEEWKGMEPDPHPDLKRLEAEEKADQKMAKDDGELSIMDLWKFDENGKLVRREQ</sequence>
<keyword evidence="2" id="KW-1185">Reference proteome</keyword>
<organism evidence="1 2">
    <name type="scientific">Paludifilum halophilum</name>
    <dbReference type="NCBI Taxonomy" id="1642702"/>
    <lineage>
        <taxon>Bacteria</taxon>
        <taxon>Bacillati</taxon>
        <taxon>Bacillota</taxon>
        <taxon>Bacilli</taxon>
        <taxon>Bacillales</taxon>
        <taxon>Thermoactinomycetaceae</taxon>
        <taxon>Paludifilum</taxon>
    </lineage>
</organism>
<proteinExistence type="predicted"/>
<dbReference type="AlphaFoldDB" id="A0A235B2U9"/>
<accession>A0A235B2U9</accession>
<protein>
    <submittedName>
        <fullName evidence="1">Uncharacterized protein</fullName>
    </submittedName>
</protein>
<evidence type="ECO:0000313" key="2">
    <source>
        <dbReference type="Proteomes" id="UP000215459"/>
    </source>
</evidence>
<gene>
    <name evidence="1" type="ORF">CHM34_17140</name>
</gene>